<keyword evidence="3" id="KW-0812">Transmembrane</keyword>
<feature type="domain" description="Neurotransmitter-gated ion-channel ligand-binding" evidence="12">
    <location>
        <begin position="43"/>
        <end position="137"/>
    </location>
</feature>
<keyword evidence="2" id="KW-1003">Cell membrane</keyword>
<dbReference type="SUPFAM" id="SSF63712">
    <property type="entry name" value="Nicotinic receptor ligand binding domain-like"/>
    <property type="match status" value="1"/>
</dbReference>
<dbReference type="EMBL" id="JBEUSY010000152">
    <property type="protein sequence ID" value="KAL1243937.1"/>
    <property type="molecule type" value="Genomic_DNA"/>
</dbReference>
<evidence type="ECO:0000256" key="11">
    <source>
        <dbReference type="SAM" id="SignalP"/>
    </source>
</evidence>
<dbReference type="InterPro" id="IPR006201">
    <property type="entry name" value="Neur_channel"/>
</dbReference>
<dbReference type="PANTHER" id="PTHR18945">
    <property type="entry name" value="NEUROTRANSMITTER GATED ION CHANNEL"/>
    <property type="match status" value="1"/>
</dbReference>
<name>A0ABR3KU05_TRISP</name>
<keyword evidence="8" id="KW-1071">Ligand-gated ion channel</keyword>
<gene>
    <name evidence="13" type="ORF">TSPI_10054</name>
</gene>
<protein>
    <submittedName>
        <fullName evidence="13">Acetylcholine receptor subunit alpha-like</fullName>
    </submittedName>
</protein>
<evidence type="ECO:0000256" key="2">
    <source>
        <dbReference type="ARBA" id="ARBA00022475"/>
    </source>
</evidence>
<evidence type="ECO:0000256" key="9">
    <source>
        <dbReference type="ARBA" id="ARBA00023303"/>
    </source>
</evidence>
<evidence type="ECO:0000256" key="7">
    <source>
        <dbReference type="ARBA" id="ARBA00023170"/>
    </source>
</evidence>
<evidence type="ECO:0000256" key="6">
    <source>
        <dbReference type="ARBA" id="ARBA00023136"/>
    </source>
</evidence>
<dbReference type="Gene3D" id="2.70.170.10">
    <property type="entry name" value="Neurotransmitter-gated ion-channel ligand-binding domain"/>
    <property type="match status" value="1"/>
</dbReference>
<keyword evidence="5" id="KW-0406">Ion transport</keyword>
<keyword evidence="11" id="KW-0732">Signal</keyword>
<evidence type="ECO:0000313" key="13">
    <source>
        <dbReference type="EMBL" id="KAL1243937.1"/>
    </source>
</evidence>
<accession>A0ABR3KU05</accession>
<keyword evidence="1" id="KW-0813">Transport</keyword>
<keyword evidence="6" id="KW-0472">Membrane</keyword>
<keyword evidence="9" id="KW-0407">Ion channel</keyword>
<evidence type="ECO:0000256" key="10">
    <source>
        <dbReference type="ARBA" id="ARBA00034099"/>
    </source>
</evidence>
<evidence type="ECO:0000256" key="1">
    <source>
        <dbReference type="ARBA" id="ARBA00022448"/>
    </source>
</evidence>
<evidence type="ECO:0000313" key="14">
    <source>
        <dbReference type="Proteomes" id="UP001558632"/>
    </source>
</evidence>
<evidence type="ECO:0000256" key="8">
    <source>
        <dbReference type="ARBA" id="ARBA00023286"/>
    </source>
</evidence>
<dbReference type="PRINTS" id="PR00254">
    <property type="entry name" value="NICOTINICR"/>
</dbReference>
<evidence type="ECO:0000256" key="3">
    <source>
        <dbReference type="ARBA" id="ARBA00022692"/>
    </source>
</evidence>
<proteinExistence type="predicted"/>
<reference evidence="13 14" key="1">
    <citation type="submission" date="2024-07" db="EMBL/GenBank/DDBJ databases">
        <title>Enhanced genomic and transcriptomic resources for Trichinella pseudospiralis and T. spiralis underpin the discovery of pronounced molecular differences between stages and species.</title>
        <authorList>
            <person name="Pasi K.K."/>
            <person name="La Rosa G."/>
            <person name="Gomez-Morales M.A."/>
            <person name="Tosini F."/>
            <person name="Sumanam S."/>
            <person name="Young N.D."/>
            <person name="Chang B.C."/>
            <person name="Robin G.B."/>
        </authorList>
    </citation>
    <scope>NUCLEOTIDE SEQUENCE [LARGE SCALE GENOMIC DNA]</scope>
    <source>
        <strain evidence="13">ISS534</strain>
    </source>
</reference>
<comment type="subcellular location">
    <subcellularLocation>
        <location evidence="10">Synaptic cell membrane</location>
        <topology evidence="10">Multi-pass membrane protein</topology>
    </subcellularLocation>
</comment>
<evidence type="ECO:0000256" key="4">
    <source>
        <dbReference type="ARBA" id="ARBA00023018"/>
    </source>
</evidence>
<dbReference type="InterPro" id="IPR006202">
    <property type="entry name" value="Neur_chan_lig-bd"/>
</dbReference>
<keyword evidence="14" id="KW-1185">Reference proteome</keyword>
<evidence type="ECO:0000256" key="5">
    <source>
        <dbReference type="ARBA" id="ARBA00023065"/>
    </source>
</evidence>
<dbReference type="Pfam" id="PF02931">
    <property type="entry name" value="Neur_chan_LBD"/>
    <property type="match status" value="1"/>
</dbReference>
<keyword evidence="4" id="KW-0770">Synapse</keyword>
<organism evidence="13 14">
    <name type="scientific">Trichinella spiralis</name>
    <name type="common">Trichina worm</name>
    <dbReference type="NCBI Taxonomy" id="6334"/>
    <lineage>
        <taxon>Eukaryota</taxon>
        <taxon>Metazoa</taxon>
        <taxon>Ecdysozoa</taxon>
        <taxon>Nematoda</taxon>
        <taxon>Enoplea</taxon>
        <taxon>Dorylaimia</taxon>
        <taxon>Trichinellida</taxon>
        <taxon>Trichinellidae</taxon>
        <taxon>Trichinella</taxon>
    </lineage>
</organism>
<feature type="chain" id="PRO_5046773946" evidence="11">
    <location>
        <begin position="37"/>
        <end position="142"/>
    </location>
</feature>
<dbReference type="InterPro" id="IPR036734">
    <property type="entry name" value="Neur_chan_lig-bd_sf"/>
</dbReference>
<keyword evidence="7" id="KW-0675">Receptor</keyword>
<dbReference type="Proteomes" id="UP001558632">
    <property type="component" value="Unassembled WGS sequence"/>
</dbReference>
<evidence type="ECO:0000259" key="12">
    <source>
        <dbReference type="Pfam" id="PF02931"/>
    </source>
</evidence>
<dbReference type="InterPro" id="IPR002394">
    <property type="entry name" value="Nicotinic_acetylcholine_rcpt"/>
</dbReference>
<sequence>MWPFVKSKKFSSNFPHHIPTLLLLLSVILLKDVVTCSRSEHARRLFQDILTGYNKLLRPVQNTSDAVTVKVKLRLSQLLDVHEKNQIITTNIWIKQVWTDSNINWDPNDYGGVDVLYVPADQLWTPTLYFTTTQTEIIKSVL</sequence>
<feature type="signal peptide" evidence="11">
    <location>
        <begin position="1"/>
        <end position="36"/>
    </location>
</feature>
<comment type="caution">
    <text evidence="13">The sequence shown here is derived from an EMBL/GenBank/DDBJ whole genome shotgun (WGS) entry which is preliminary data.</text>
</comment>